<protein>
    <submittedName>
        <fullName evidence="1">Uncharacterized protein</fullName>
    </submittedName>
</protein>
<reference evidence="1" key="1">
    <citation type="submission" date="2014-11" db="EMBL/GenBank/DDBJ databases">
        <authorList>
            <person name="Amaro Gonzalez C."/>
        </authorList>
    </citation>
    <scope>NUCLEOTIDE SEQUENCE</scope>
</reference>
<accession>A0A0E9Q8V0</accession>
<sequence>MSSCPFSPSCHISII</sequence>
<name>A0A0E9Q8V0_ANGAN</name>
<evidence type="ECO:0000313" key="1">
    <source>
        <dbReference type="EMBL" id="JAH12548.1"/>
    </source>
</evidence>
<proteinExistence type="predicted"/>
<organism evidence="1">
    <name type="scientific">Anguilla anguilla</name>
    <name type="common">European freshwater eel</name>
    <name type="synonym">Muraena anguilla</name>
    <dbReference type="NCBI Taxonomy" id="7936"/>
    <lineage>
        <taxon>Eukaryota</taxon>
        <taxon>Metazoa</taxon>
        <taxon>Chordata</taxon>
        <taxon>Craniata</taxon>
        <taxon>Vertebrata</taxon>
        <taxon>Euteleostomi</taxon>
        <taxon>Actinopterygii</taxon>
        <taxon>Neopterygii</taxon>
        <taxon>Teleostei</taxon>
        <taxon>Anguilliformes</taxon>
        <taxon>Anguillidae</taxon>
        <taxon>Anguilla</taxon>
    </lineage>
</organism>
<dbReference type="EMBL" id="GBXM01096029">
    <property type="protein sequence ID" value="JAH12548.1"/>
    <property type="molecule type" value="Transcribed_RNA"/>
</dbReference>
<reference evidence="1" key="2">
    <citation type="journal article" date="2015" name="Fish Shellfish Immunol.">
        <title>Early steps in the European eel (Anguilla anguilla)-Vibrio vulnificus interaction in the gills: Role of the RtxA13 toxin.</title>
        <authorList>
            <person name="Callol A."/>
            <person name="Pajuelo D."/>
            <person name="Ebbesson L."/>
            <person name="Teles M."/>
            <person name="MacKenzie S."/>
            <person name="Amaro C."/>
        </authorList>
    </citation>
    <scope>NUCLEOTIDE SEQUENCE</scope>
</reference>